<dbReference type="RefSeq" id="WP_183442054.1">
    <property type="nucleotide sequence ID" value="NZ_JACHXD010000009.1"/>
</dbReference>
<dbReference type="AlphaFoldDB" id="A0A7W5FUV1"/>
<organism evidence="3 4">
    <name type="scientific">Pseudoduganella violacea</name>
    <dbReference type="NCBI Taxonomy" id="1715466"/>
    <lineage>
        <taxon>Bacteria</taxon>
        <taxon>Pseudomonadati</taxon>
        <taxon>Pseudomonadota</taxon>
        <taxon>Betaproteobacteria</taxon>
        <taxon>Burkholderiales</taxon>
        <taxon>Oxalobacteraceae</taxon>
        <taxon>Telluria group</taxon>
        <taxon>Pseudoduganella</taxon>
    </lineage>
</organism>
<evidence type="ECO:0000256" key="1">
    <source>
        <dbReference type="SAM" id="MobiDB-lite"/>
    </source>
</evidence>
<accession>A0A7W5FUV1</accession>
<proteinExistence type="predicted"/>
<dbReference type="EMBL" id="JACHXD010000009">
    <property type="protein sequence ID" value="MBB3120305.1"/>
    <property type="molecule type" value="Genomic_DNA"/>
</dbReference>
<keyword evidence="4" id="KW-1185">Reference proteome</keyword>
<evidence type="ECO:0000313" key="3">
    <source>
        <dbReference type="EMBL" id="MBB3120305.1"/>
    </source>
</evidence>
<comment type="caution">
    <text evidence="3">The sequence shown here is derived from an EMBL/GenBank/DDBJ whole genome shotgun (WGS) entry which is preliminary data.</text>
</comment>
<protein>
    <submittedName>
        <fullName evidence="3">Uncharacterized protein</fullName>
    </submittedName>
</protein>
<keyword evidence="2" id="KW-0732">Signal</keyword>
<feature type="region of interest" description="Disordered" evidence="1">
    <location>
        <begin position="65"/>
        <end position="100"/>
    </location>
</feature>
<name>A0A7W5FUV1_9BURK</name>
<feature type="signal peptide" evidence="2">
    <location>
        <begin position="1"/>
        <end position="23"/>
    </location>
</feature>
<evidence type="ECO:0000313" key="4">
    <source>
        <dbReference type="Proteomes" id="UP000541535"/>
    </source>
</evidence>
<sequence>MKILSLSAILCSLLLSAPLAAHAAGKRSATMQVSFTIVAACDISRSAATSTGPVVDCPAATPYQVQRASNSARPADPAGNSSSPAATAADTGAGRLPAPAADSAAPLWTVYF</sequence>
<reference evidence="3 4" key="1">
    <citation type="submission" date="2020-08" db="EMBL/GenBank/DDBJ databases">
        <title>Genomic Encyclopedia of Type Strains, Phase III (KMG-III): the genomes of soil and plant-associated and newly described type strains.</title>
        <authorList>
            <person name="Whitman W."/>
        </authorList>
    </citation>
    <scope>NUCLEOTIDE SEQUENCE [LARGE SCALE GENOMIC DNA]</scope>
    <source>
        <strain evidence="3 4">CECT 8897</strain>
    </source>
</reference>
<gene>
    <name evidence="3" type="ORF">FHS03_003369</name>
</gene>
<dbReference type="Proteomes" id="UP000541535">
    <property type="component" value="Unassembled WGS sequence"/>
</dbReference>
<evidence type="ECO:0000256" key="2">
    <source>
        <dbReference type="SAM" id="SignalP"/>
    </source>
</evidence>
<feature type="chain" id="PRO_5030758111" evidence="2">
    <location>
        <begin position="24"/>
        <end position="112"/>
    </location>
</feature>